<sequence length="387" mass="40999">MLARPLGRAASRRLPNAALRTTQRHVSNYFGRMSTPWNPGIVVVPQQMAWVVETFGRYDKVLEPGLRFLIPLVQRVSYVFSLKEEAISVPSQTAITRDNVSVSIDGVLFVKVTDAYRAAYGVEDPHFAVTQLAQTTMRSEIGKITLDRMFEEREVLNVNIVSSINAAAADWGIQCLRYEIRDITPPRAIRAAMEMQAEAERRKRALVLDSEGEKDAEINIATGKKMSRVLASEASMQERINLGKGDAAAVEAHAQATAEATRLVAGALGARDGHAATSLRLAEQYVNAFKGIAQAGSTVVVPANAADVGSMVAQAMSIYKHTLHSNPAAAAAPGPAERAEATGSTALEAAGGELAAAVAADAADAPEDAGAAPLADGGETRGDGTPR</sequence>
<evidence type="ECO:0000313" key="7">
    <source>
        <dbReference type="Proteomes" id="UP000013827"/>
    </source>
</evidence>
<dbReference type="KEGG" id="ehx:EMIHUDRAFT_441105"/>
<dbReference type="Gene3D" id="3.30.479.30">
    <property type="entry name" value="Band 7 domain"/>
    <property type="match status" value="1"/>
</dbReference>
<dbReference type="HOGENOM" id="CLU_024949_1_0_1"/>
<dbReference type="SMART" id="SM00244">
    <property type="entry name" value="PHB"/>
    <property type="match status" value="1"/>
</dbReference>
<feature type="compositionally biased region" description="Basic and acidic residues" evidence="4">
    <location>
        <begin position="378"/>
        <end position="387"/>
    </location>
</feature>
<dbReference type="PANTHER" id="PTHR43327:SF10">
    <property type="entry name" value="STOMATIN-LIKE PROTEIN 2, MITOCHONDRIAL"/>
    <property type="match status" value="1"/>
</dbReference>
<dbReference type="AlphaFoldDB" id="A0A0D3KGW4"/>
<dbReference type="GeneID" id="17280269"/>
<dbReference type="eggNOG" id="KOG2620">
    <property type="taxonomic scope" value="Eukaryota"/>
</dbReference>
<dbReference type="PRINTS" id="PR00721">
    <property type="entry name" value="STOMATIN"/>
</dbReference>
<evidence type="ECO:0000256" key="2">
    <source>
        <dbReference type="ARBA" id="ARBA00008164"/>
    </source>
</evidence>
<dbReference type="InterPro" id="IPR001107">
    <property type="entry name" value="Band_7"/>
</dbReference>
<dbReference type="PaxDb" id="2903-EOD34999"/>
<evidence type="ECO:0000256" key="4">
    <source>
        <dbReference type="SAM" id="MobiDB-lite"/>
    </source>
</evidence>
<dbReference type="GO" id="GO:0007005">
    <property type="term" value="P:mitochondrion organization"/>
    <property type="evidence" value="ECO:0007669"/>
    <property type="project" value="TreeGrafter"/>
</dbReference>
<feature type="region of interest" description="Disordered" evidence="4">
    <location>
        <begin position="327"/>
        <end position="387"/>
    </location>
</feature>
<dbReference type="GO" id="GO:0098552">
    <property type="term" value="C:side of membrane"/>
    <property type="evidence" value="ECO:0007669"/>
    <property type="project" value="UniProtKB-ARBA"/>
</dbReference>
<dbReference type="RefSeq" id="XP_005787428.1">
    <property type="nucleotide sequence ID" value="XM_005787371.1"/>
</dbReference>
<dbReference type="InterPro" id="IPR001972">
    <property type="entry name" value="Stomatin_HflK_fam"/>
</dbReference>
<evidence type="ECO:0000313" key="6">
    <source>
        <dbReference type="EnsemblProtists" id="EOD34999"/>
    </source>
</evidence>
<dbReference type="Proteomes" id="UP000013827">
    <property type="component" value="Unassembled WGS sequence"/>
</dbReference>
<name>A0A0D3KGW4_EMIH1</name>
<dbReference type="InterPro" id="IPR036013">
    <property type="entry name" value="Band_7/SPFH_dom_sf"/>
</dbReference>
<dbReference type="GO" id="GO:0005886">
    <property type="term" value="C:plasma membrane"/>
    <property type="evidence" value="ECO:0007669"/>
    <property type="project" value="UniProtKB-ARBA"/>
</dbReference>
<feature type="domain" description="Band 7" evidence="5">
    <location>
        <begin position="39"/>
        <end position="197"/>
    </location>
</feature>
<protein>
    <recommendedName>
        <fullName evidence="5">Band 7 domain-containing protein</fullName>
    </recommendedName>
</protein>
<dbReference type="OMA" id="YLQMLPK"/>
<dbReference type="InterPro" id="IPR032435">
    <property type="entry name" value="STML2-like_C"/>
</dbReference>
<dbReference type="Pfam" id="PF01145">
    <property type="entry name" value="Band_7"/>
    <property type="match status" value="1"/>
</dbReference>
<dbReference type="Pfam" id="PF16200">
    <property type="entry name" value="Band_7_C"/>
    <property type="match status" value="1"/>
</dbReference>
<evidence type="ECO:0000256" key="1">
    <source>
        <dbReference type="ARBA" id="ARBA00004173"/>
    </source>
</evidence>
<dbReference type="PANTHER" id="PTHR43327">
    <property type="entry name" value="STOMATIN-LIKE PROTEIN 2, MITOCHONDRIAL"/>
    <property type="match status" value="1"/>
</dbReference>
<organism evidence="6 7">
    <name type="scientific">Emiliania huxleyi (strain CCMP1516)</name>
    <dbReference type="NCBI Taxonomy" id="280463"/>
    <lineage>
        <taxon>Eukaryota</taxon>
        <taxon>Haptista</taxon>
        <taxon>Haptophyta</taxon>
        <taxon>Prymnesiophyceae</taxon>
        <taxon>Isochrysidales</taxon>
        <taxon>Noelaerhabdaceae</taxon>
        <taxon>Emiliania</taxon>
    </lineage>
</organism>
<evidence type="ECO:0000259" key="5">
    <source>
        <dbReference type="SMART" id="SM00244"/>
    </source>
</evidence>
<dbReference type="STRING" id="2903.R1FNQ9"/>
<keyword evidence="7" id="KW-1185">Reference proteome</keyword>
<dbReference type="SUPFAM" id="SSF117892">
    <property type="entry name" value="Band 7/SPFH domain"/>
    <property type="match status" value="1"/>
</dbReference>
<reference evidence="7" key="1">
    <citation type="journal article" date="2013" name="Nature">
        <title>Pan genome of the phytoplankton Emiliania underpins its global distribution.</title>
        <authorList>
            <person name="Read B.A."/>
            <person name="Kegel J."/>
            <person name="Klute M.J."/>
            <person name="Kuo A."/>
            <person name="Lefebvre S.C."/>
            <person name="Maumus F."/>
            <person name="Mayer C."/>
            <person name="Miller J."/>
            <person name="Monier A."/>
            <person name="Salamov A."/>
            <person name="Young J."/>
            <person name="Aguilar M."/>
            <person name="Claverie J.M."/>
            <person name="Frickenhaus S."/>
            <person name="Gonzalez K."/>
            <person name="Herman E.K."/>
            <person name="Lin Y.C."/>
            <person name="Napier J."/>
            <person name="Ogata H."/>
            <person name="Sarno A.F."/>
            <person name="Shmutz J."/>
            <person name="Schroeder D."/>
            <person name="de Vargas C."/>
            <person name="Verret F."/>
            <person name="von Dassow P."/>
            <person name="Valentin K."/>
            <person name="Van de Peer Y."/>
            <person name="Wheeler G."/>
            <person name="Dacks J.B."/>
            <person name="Delwiche C.F."/>
            <person name="Dyhrman S.T."/>
            <person name="Glockner G."/>
            <person name="John U."/>
            <person name="Richards T."/>
            <person name="Worden A.Z."/>
            <person name="Zhang X."/>
            <person name="Grigoriev I.V."/>
            <person name="Allen A.E."/>
            <person name="Bidle K."/>
            <person name="Borodovsky M."/>
            <person name="Bowler C."/>
            <person name="Brownlee C."/>
            <person name="Cock J.M."/>
            <person name="Elias M."/>
            <person name="Gladyshev V.N."/>
            <person name="Groth M."/>
            <person name="Guda C."/>
            <person name="Hadaegh A."/>
            <person name="Iglesias-Rodriguez M.D."/>
            <person name="Jenkins J."/>
            <person name="Jones B.M."/>
            <person name="Lawson T."/>
            <person name="Leese F."/>
            <person name="Lindquist E."/>
            <person name="Lobanov A."/>
            <person name="Lomsadze A."/>
            <person name="Malik S.B."/>
            <person name="Marsh M.E."/>
            <person name="Mackinder L."/>
            <person name="Mock T."/>
            <person name="Mueller-Roeber B."/>
            <person name="Pagarete A."/>
            <person name="Parker M."/>
            <person name="Probert I."/>
            <person name="Quesneville H."/>
            <person name="Raines C."/>
            <person name="Rensing S.A."/>
            <person name="Riano-Pachon D.M."/>
            <person name="Richier S."/>
            <person name="Rokitta S."/>
            <person name="Shiraiwa Y."/>
            <person name="Soanes D.M."/>
            <person name="van der Giezen M."/>
            <person name="Wahlund T.M."/>
            <person name="Williams B."/>
            <person name="Wilson W."/>
            <person name="Wolfe G."/>
            <person name="Wurch L.L."/>
        </authorList>
    </citation>
    <scope>NUCLEOTIDE SEQUENCE</scope>
</reference>
<reference evidence="6" key="2">
    <citation type="submission" date="2024-10" db="UniProtKB">
        <authorList>
            <consortium name="EnsemblProtists"/>
        </authorList>
    </citation>
    <scope>IDENTIFICATION</scope>
</reference>
<keyword evidence="3" id="KW-0496">Mitochondrion</keyword>
<dbReference type="CDD" id="cd08829">
    <property type="entry name" value="SPFH_paraslipin"/>
    <property type="match status" value="1"/>
</dbReference>
<dbReference type="EnsemblProtists" id="EOD34999">
    <property type="protein sequence ID" value="EOD34999"/>
    <property type="gene ID" value="EMIHUDRAFT_441105"/>
</dbReference>
<proteinExistence type="inferred from homology"/>
<dbReference type="GO" id="GO:0005739">
    <property type="term" value="C:mitochondrion"/>
    <property type="evidence" value="ECO:0007669"/>
    <property type="project" value="UniProtKB-SubCell"/>
</dbReference>
<evidence type="ECO:0000256" key="3">
    <source>
        <dbReference type="ARBA" id="ARBA00023128"/>
    </source>
</evidence>
<accession>A0A0D3KGW4</accession>
<dbReference type="FunFam" id="3.30.479.30:FF:000004">
    <property type="entry name" value="Putative membrane protease family, stomatin"/>
    <property type="match status" value="1"/>
</dbReference>
<comment type="subcellular location">
    <subcellularLocation>
        <location evidence="1">Mitochondrion</location>
    </subcellularLocation>
</comment>
<dbReference type="InterPro" id="IPR050710">
    <property type="entry name" value="Band7/mec-2_domain"/>
</dbReference>
<feature type="compositionally biased region" description="Low complexity" evidence="4">
    <location>
        <begin position="327"/>
        <end position="377"/>
    </location>
</feature>
<comment type="similarity">
    <text evidence="2">Belongs to the band 7/mec-2 family.</text>
</comment>